<dbReference type="InterPro" id="IPR050863">
    <property type="entry name" value="CenT-Element_Derived"/>
</dbReference>
<dbReference type="PANTHER" id="PTHR19303">
    <property type="entry name" value="TRANSPOSON"/>
    <property type="match status" value="1"/>
</dbReference>
<accession>A0ABQ9I7K9</accession>
<feature type="compositionally biased region" description="Polar residues" evidence="1">
    <location>
        <begin position="398"/>
        <end position="419"/>
    </location>
</feature>
<feature type="compositionally biased region" description="Acidic residues" evidence="1">
    <location>
        <begin position="425"/>
        <end position="434"/>
    </location>
</feature>
<organism evidence="2 3">
    <name type="scientific">Dryococelus australis</name>
    <dbReference type="NCBI Taxonomy" id="614101"/>
    <lineage>
        <taxon>Eukaryota</taxon>
        <taxon>Metazoa</taxon>
        <taxon>Ecdysozoa</taxon>
        <taxon>Arthropoda</taxon>
        <taxon>Hexapoda</taxon>
        <taxon>Insecta</taxon>
        <taxon>Pterygota</taxon>
        <taxon>Neoptera</taxon>
        <taxon>Polyneoptera</taxon>
        <taxon>Phasmatodea</taxon>
        <taxon>Verophasmatodea</taxon>
        <taxon>Anareolatae</taxon>
        <taxon>Phasmatidae</taxon>
        <taxon>Eurycanthinae</taxon>
        <taxon>Dryococelus</taxon>
    </lineage>
</organism>
<proteinExistence type="predicted"/>
<evidence type="ECO:0000256" key="1">
    <source>
        <dbReference type="SAM" id="MobiDB-lite"/>
    </source>
</evidence>
<comment type="caution">
    <text evidence="2">The sequence shown here is derived from an EMBL/GenBank/DDBJ whole genome shotgun (WGS) entry which is preliminary data.</text>
</comment>
<feature type="region of interest" description="Disordered" evidence="1">
    <location>
        <begin position="299"/>
        <end position="369"/>
    </location>
</feature>
<feature type="compositionally biased region" description="Polar residues" evidence="1">
    <location>
        <begin position="303"/>
        <end position="317"/>
    </location>
</feature>
<gene>
    <name evidence="2" type="ORF">PR048_005191</name>
</gene>
<evidence type="ECO:0000313" key="3">
    <source>
        <dbReference type="Proteomes" id="UP001159363"/>
    </source>
</evidence>
<sequence length="434" mass="48929">MGFVEHFHNLEKMGFGMTPREVREIVFDFCKEKGVPNNVDNKNKLPGEDWFSGLRKRHPNITLRKPKGLSLVRVNTVNRAAVKRYFQRLNSTLNITGADRDVSRMYNCDESGLSMVEGTKLVVGKTGRLISYQIQSSERGVLTTIVPCASASGHFIPPFTGFPHGTFVTVTKSGHMDKETFVMWMKHFQKHRPNNEEPELLYAVKHKIKKVCLCPHTTHWTQPLDRTFFKSLKSFYRENCRNVMRTHPEKARTRDEFSTIFTPTYLHAATMHNVIKGFRITGICPLDENVFPEESFAPREVTNDPQTNELIDKSGNTAVHEDMDEQVDPDDTRTSQSYSENEEADTTGIGNEVGYTGVTDDSHNDTGGNTELVVSKQVKGKQLPTVLKSQPVAILHGPSTSGVNVRTQPQKSLQEQSNCGKCEGDFFDDEEGDP</sequence>
<evidence type="ECO:0000313" key="2">
    <source>
        <dbReference type="EMBL" id="KAJ8892610.1"/>
    </source>
</evidence>
<protein>
    <submittedName>
        <fullName evidence="2">Uncharacterized protein</fullName>
    </submittedName>
</protein>
<name>A0ABQ9I7K9_9NEOP</name>
<dbReference type="PANTHER" id="PTHR19303:SF74">
    <property type="entry name" value="POGO TRANSPOSABLE ELEMENT WITH KRAB DOMAIN"/>
    <property type="match status" value="1"/>
</dbReference>
<keyword evidence="3" id="KW-1185">Reference proteome</keyword>
<reference evidence="2 3" key="1">
    <citation type="submission" date="2023-02" db="EMBL/GenBank/DDBJ databases">
        <title>LHISI_Scaffold_Assembly.</title>
        <authorList>
            <person name="Stuart O.P."/>
            <person name="Cleave R."/>
            <person name="Magrath M.J.L."/>
            <person name="Mikheyev A.S."/>
        </authorList>
    </citation>
    <scope>NUCLEOTIDE SEQUENCE [LARGE SCALE GENOMIC DNA]</scope>
    <source>
        <strain evidence="2">Daus_M_001</strain>
        <tissue evidence="2">Leg muscle</tissue>
    </source>
</reference>
<dbReference type="Proteomes" id="UP001159363">
    <property type="component" value="Chromosome 2"/>
</dbReference>
<dbReference type="EMBL" id="JARBHB010000002">
    <property type="protein sequence ID" value="KAJ8892610.1"/>
    <property type="molecule type" value="Genomic_DNA"/>
</dbReference>
<feature type="region of interest" description="Disordered" evidence="1">
    <location>
        <begin position="395"/>
        <end position="434"/>
    </location>
</feature>